<accession>A0ABS3XSL0</accession>
<dbReference type="Proteomes" id="UP000721954">
    <property type="component" value="Unassembled WGS sequence"/>
</dbReference>
<protein>
    <submittedName>
        <fullName evidence="1">Uncharacterized protein</fullName>
    </submittedName>
</protein>
<sequence>MDVAPDGRMASVEASAVQARVSEALATSRAHAAAAAAGEVTGTGRADSAVRCGHAHELKPWHPGVHAAALHMLNTPRGAGPRWHCQEATRLELLAARSTRRAAHSPCAAWHTDLAPPEAHLSQAVARAVRDTPRHGKSAQRPATQVADVVGRWGGPERAAFCASACLLAQVWPSILAELSVLVRQVGVVDGSRIAGFTDFTTHGAVFVNRRRMVRHGKGVPAVVRYAEALVRGGTHTRCNAAQVTAPFLRDERDRPWTHTPPRPDSRPSAALFRQLVALVRSRELYARVLSAAPAPPMVRGAAEQAIGERYLLLDGQARRAAAGLLPLRGALTEHGVRVLTQVEKTLASYVTAAVPE</sequence>
<dbReference type="GeneID" id="96258623"/>
<name>A0ABS3XSL0_9ACTN</name>
<organism evidence="1 2">
    <name type="scientific">Streptomyces smyrnaeus</name>
    <dbReference type="NCBI Taxonomy" id="1387713"/>
    <lineage>
        <taxon>Bacteria</taxon>
        <taxon>Bacillati</taxon>
        <taxon>Actinomycetota</taxon>
        <taxon>Actinomycetes</taxon>
        <taxon>Kitasatosporales</taxon>
        <taxon>Streptomycetaceae</taxon>
        <taxon>Streptomyces</taxon>
    </lineage>
</organism>
<evidence type="ECO:0000313" key="1">
    <source>
        <dbReference type="EMBL" id="MBO8198324.1"/>
    </source>
</evidence>
<gene>
    <name evidence="1" type="ORF">JW613_08390</name>
</gene>
<dbReference type="RefSeq" id="WP_209210076.1">
    <property type="nucleotide sequence ID" value="NZ_JAFFZM010000004.1"/>
</dbReference>
<comment type="caution">
    <text evidence="1">The sequence shown here is derived from an EMBL/GenBank/DDBJ whole genome shotgun (WGS) entry which is preliminary data.</text>
</comment>
<keyword evidence="2" id="KW-1185">Reference proteome</keyword>
<reference evidence="1 2" key="1">
    <citation type="submission" date="2021-02" db="EMBL/GenBank/DDBJ databases">
        <title>Streptomyces spirodelae sp. nov., isolated from duckweed.</title>
        <authorList>
            <person name="Saimee Y."/>
            <person name="Duangmal K."/>
        </authorList>
    </citation>
    <scope>NUCLEOTIDE SEQUENCE [LARGE SCALE GENOMIC DNA]</scope>
    <source>
        <strain evidence="1 2">DSM 42105</strain>
    </source>
</reference>
<evidence type="ECO:0000313" key="2">
    <source>
        <dbReference type="Proteomes" id="UP000721954"/>
    </source>
</evidence>
<dbReference type="EMBL" id="JAFFZM010000004">
    <property type="protein sequence ID" value="MBO8198324.1"/>
    <property type="molecule type" value="Genomic_DNA"/>
</dbReference>
<proteinExistence type="predicted"/>